<feature type="non-terminal residue" evidence="2">
    <location>
        <position position="63"/>
    </location>
</feature>
<proteinExistence type="predicted"/>
<evidence type="ECO:0000313" key="3">
    <source>
        <dbReference type="Proteomes" id="UP000663848"/>
    </source>
</evidence>
<evidence type="ECO:0000256" key="1">
    <source>
        <dbReference type="SAM" id="MobiDB-lite"/>
    </source>
</evidence>
<dbReference type="EMBL" id="CAJOBR010081889">
    <property type="protein sequence ID" value="CAF5125182.1"/>
    <property type="molecule type" value="Genomic_DNA"/>
</dbReference>
<accession>A0A822FE29</accession>
<feature type="compositionally biased region" description="Low complexity" evidence="1">
    <location>
        <begin position="11"/>
        <end position="38"/>
    </location>
</feature>
<gene>
    <name evidence="2" type="ORF">QYT958_LOCUS46338</name>
</gene>
<evidence type="ECO:0000313" key="2">
    <source>
        <dbReference type="EMBL" id="CAF5125182.1"/>
    </source>
</evidence>
<protein>
    <submittedName>
        <fullName evidence="2">Uncharacterized protein</fullName>
    </submittedName>
</protein>
<comment type="caution">
    <text evidence="2">The sequence shown here is derived from an EMBL/GenBank/DDBJ whole genome shotgun (WGS) entry which is preliminary data.</text>
</comment>
<name>A0A822FE29_9BILA</name>
<organism evidence="2 3">
    <name type="scientific">Rotaria socialis</name>
    <dbReference type="NCBI Taxonomy" id="392032"/>
    <lineage>
        <taxon>Eukaryota</taxon>
        <taxon>Metazoa</taxon>
        <taxon>Spiralia</taxon>
        <taxon>Gnathifera</taxon>
        <taxon>Rotifera</taxon>
        <taxon>Eurotatoria</taxon>
        <taxon>Bdelloidea</taxon>
        <taxon>Philodinida</taxon>
        <taxon>Philodinidae</taxon>
        <taxon>Rotaria</taxon>
    </lineage>
</organism>
<reference evidence="2" key="1">
    <citation type="submission" date="2021-02" db="EMBL/GenBank/DDBJ databases">
        <authorList>
            <person name="Nowell W R."/>
        </authorList>
    </citation>
    <scope>NUCLEOTIDE SEQUENCE</scope>
</reference>
<dbReference type="Proteomes" id="UP000663848">
    <property type="component" value="Unassembled WGS sequence"/>
</dbReference>
<dbReference type="AlphaFoldDB" id="A0A822FE29"/>
<sequence>MQSHILRRLASMRTSGTAATSSTGNSNGSNTNASNTRSSASTIDRILFDQMIDLSSIPIDLST</sequence>
<feature type="region of interest" description="Disordered" evidence="1">
    <location>
        <begin position="1"/>
        <end position="38"/>
    </location>
</feature>